<evidence type="ECO:0000313" key="3">
    <source>
        <dbReference type="EMBL" id="MFC3999506.1"/>
    </source>
</evidence>
<dbReference type="Proteomes" id="UP001595847">
    <property type="component" value="Unassembled WGS sequence"/>
</dbReference>
<dbReference type="PROSITE" id="PS00086">
    <property type="entry name" value="CYTOCHROME_P450"/>
    <property type="match status" value="1"/>
</dbReference>
<dbReference type="RefSeq" id="WP_378537969.1">
    <property type="nucleotide sequence ID" value="NZ_JBHSBH010000015.1"/>
</dbReference>
<dbReference type="Gene3D" id="1.10.630.10">
    <property type="entry name" value="Cytochrome P450"/>
    <property type="match status" value="1"/>
</dbReference>
<dbReference type="PANTHER" id="PTHR46696">
    <property type="entry name" value="P450, PUTATIVE (EUROFUNG)-RELATED"/>
    <property type="match status" value="1"/>
</dbReference>
<proteinExistence type="inferred from homology"/>
<name>A0ABV8FXA1_9ACTN</name>
<comment type="caution">
    <text evidence="3">The sequence shown here is derived from an EMBL/GenBank/DDBJ whole genome shotgun (WGS) entry which is preliminary data.</text>
</comment>
<sequence>MTERDDGAPPACPWHADAVPLYETVSEPDRRRVWESLRSRFGQVAPVLLEPGLPAWLLLGYEENLEVLRDWGTFSRDTRRWNEIRDGRRKLDAGLRPAMGYRKSAIYCDGAEHARLAAPINDALSRLTDTRIRTDITEAADTLIDDFCAEGSADLVADYADLLPALLMNRFFGLEDIYGYVLGELSGIIWTNDSARGADAVVQLRNYFGGLVIRKRETPGPDLTSWMMEHPVGLTDREMADQLVLLSAAAQEPAANLLGNVLRELLVDPDVAREYASGGLLLDDIVNHVIWTEPPMQALCARFPTRDVTIDGTRIAEGEPLIIGFAPAHHDPRLRDARDDTGAPLPSGHNSAHLMWGAGEHRCPAQSLALQVVAIGIERLLDRLSGVRLAVDPGDLRWRRELLSRGLTSLPIEFTPVPPPVRPAQTVPAAARPADDGEPAAQTNDLLHRVMRWWQGSGRRRRR</sequence>
<protein>
    <submittedName>
        <fullName evidence="3">Cytochrome P450</fullName>
    </submittedName>
</protein>
<dbReference type="InterPro" id="IPR002397">
    <property type="entry name" value="Cyt_P450_B"/>
</dbReference>
<evidence type="ECO:0000256" key="2">
    <source>
        <dbReference type="SAM" id="MobiDB-lite"/>
    </source>
</evidence>
<keyword evidence="4" id="KW-1185">Reference proteome</keyword>
<reference evidence="4" key="1">
    <citation type="journal article" date="2019" name="Int. J. Syst. Evol. Microbiol.">
        <title>The Global Catalogue of Microorganisms (GCM) 10K type strain sequencing project: providing services to taxonomists for standard genome sequencing and annotation.</title>
        <authorList>
            <consortium name="The Broad Institute Genomics Platform"/>
            <consortium name="The Broad Institute Genome Sequencing Center for Infectious Disease"/>
            <person name="Wu L."/>
            <person name="Ma J."/>
        </authorList>
    </citation>
    <scope>NUCLEOTIDE SEQUENCE [LARGE SCALE GENOMIC DNA]</scope>
    <source>
        <strain evidence="4">TBRC 1826</strain>
    </source>
</reference>
<feature type="region of interest" description="Disordered" evidence="2">
    <location>
        <begin position="416"/>
        <end position="442"/>
    </location>
</feature>
<dbReference type="SUPFAM" id="SSF48264">
    <property type="entry name" value="Cytochrome P450"/>
    <property type="match status" value="1"/>
</dbReference>
<evidence type="ECO:0000256" key="1">
    <source>
        <dbReference type="ARBA" id="ARBA00010617"/>
    </source>
</evidence>
<dbReference type="PRINTS" id="PR00359">
    <property type="entry name" value="BP450"/>
</dbReference>
<dbReference type="InterPro" id="IPR036396">
    <property type="entry name" value="Cyt_P450_sf"/>
</dbReference>
<accession>A0ABV8FXA1</accession>
<dbReference type="PANTHER" id="PTHR46696:SF1">
    <property type="entry name" value="CYTOCHROME P450 YJIB-RELATED"/>
    <property type="match status" value="1"/>
</dbReference>
<evidence type="ECO:0000313" key="4">
    <source>
        <dbReference type="Proteomes" id="UP001595847"/>
    </source>
</evidence>
<organism evidence="3 4">
    <name type="scientific">Nocardiopsis sediminis</name>
    <dbReference type="NCBI Taxonomy" id="1778267"/>
    <lineage>
        <taxon>Bacteria</taxon>
        <taxon>Bacillati</taxon>
        <taxon>Actinomycetota</taxon>
        <taxon>Actinomycetes</taxon>
        <taxon>Streptosporangiales</taxon>
        <taxon>Nocardiopsidaceae</taxon>
        <taxon>Nocardiopsis</taxon>
    </lineage>
</organism>
<gene>
    <name evidence="3" type="ORF">ACFOVU_26575</name>
</gene>
<dbReference type="EMBL" id="JBHSBH010000015">
    <property type="protein sequence ID" value="MFC3999506.1"/>
    <property type="molecule type" value="Genomic_DNA"/>
</dbReference>
<comment type="similarity">
    <text evidence="1">Belongs to the cytochrome P450 family.</text>
</comment>
<dbReference type="InterPro" id="IPR017972">
    <property type="entry name" value="Cyt_P450_CS"/>
</dbReference>